<dbReference type="EMBL" id="CP063409">
    <property type="protein sequence ID" value="QSZ34761.1"/>
    <property type="molecule type" value="Genomic_DNA"/>
</dbReference>
<dbReference type="Proteomes" id="UP000672032">
    <property type="component" value="Chromosome 5"/>
</dbReference>
<evidence type="ECO:0000256" key="1">
    <source>
        <dbReference type="SAM" id="SignalP"/>
    </source>
</evidence>
<dbReference type="OrthoDB" id="4851124at2759"/>
<evidence type="ECO:0000313" key="2">
    <source>
        <dbReference type="EMBL" id="QSZ34761.1"/>
    </source>
</evidence>
<keyword evidence="1" id="KW-0732">Signal</keyword>
<gene>
    <name evidence="2" type="ORF">DSL72_007619</name>
</gene>
<protein>
    <submittedName>
        <fullName evidence="2">Uncharacterized protein</fullName>
    </submittedName>
</protein>
<feature type="chain" id="PRO_5032918326" evidence="1">
    <location>
        <begin position="20"/>
        <end position="79"/>
    </location>
</feature>
<feature type="signal peptide" evidence="1">
    <location>
        <begin position="1"/>
        <end position="19"/>
    </location>
</feature>
<name>A0A8A3PIE8_9HELO</name>
<dbReference type="AlphaFoldDB" id="A0A8A3PIE8"/>
<proteinExistence type="predicted"/>
<organism evidence="2 3">
    <name type="scientific">Monilinia vaccinii-corymbosi</name>
    <dbReference type="NCBI Taxonomy" id="61207"/>
    <lineage>
        <taxon>Eukaryota</taxon>
        <taxon>Fungi</taxon>
        <taxon>Dikarya</taxon>
        <taxon>Ascomycota</taxon>
        <taxon>Pezizomycotina</taxon>
        <taxon>Leotiomycetes</taxon>
        <taxon>Helotiales</taxon>
        <taxon>Sclerotiniaceae</taxon>
        <taxon>Monilinia</taxon>
    </lineage>
</organism>
<sequence length="79" mass="8763">MNFNTIVSLALSHTTLSIASPYPHPVPETVQNVARGFVYTPRNVGQQVNGVVTITKTKEEQLAEMLRGQEIQLTKLVQE</sequence>
<evidence type="ECO:0000313" key="3">
    <source>
        <dbReference type="Proteomes" id="UP000672032"/>
    </source>
</evidence>
<reference evidence="2" key="1">
    <citation type="submission" date="2020-10" db="EMBL/GenBank/DDBJ databases">
        <title>Genome Sequence of Monilinia vaccinii-corymbosi Sheds Light on Mummy Berry Disease Infection of Blueberry and Mating Type.</title>
        <authorList>
            <person name="Yow A.G."/>
            <person name="Zhang Y."/>
            <person name="Bansal K."/>
            <person name="Eacker S.M."/>
            <person name="Sullivan S."/>
            <person name="Liachko I."/>
            <person name="Cubeta M.A."/>
            <person name="Rollins J.A."/>
            <person name="Ashrafi H."/>
        </authorList>
    </citation>
    <scope>NUCLEOTIDE SEQUENCE</scope>
    <source>
        <strain evidence="2">RL-1</strain>
    </source>
</reference>
<keyword evidence="3" id="KW-1185">Reference proteome</keyword>
<accession>A0A8A3PIE8</accession>